<dbReference type="AlphaFoldDB" id="A0A0C9UET6"/>
<evidence type="ECO:0000313" key="1">
    <source>
        <dbReference type="EMBL" id="KIJ27527.1"/>
    </source>
</evidence>
<proteinExistence type="predicted"/>
<reference evidence="1 2" key="1">
    <citation type="submission" date="2014-06" db="EMBL/GenBank/DDBJ databases">
        <title>Evolutionary Origins and Diversification of the Mycorrhizal Mutualists.</title>
        <authorList>
            <consortium name="DOE Joint Genome Institute"/>
            <consortium name="Mycorrhizal Genomics Consortium"/>
            <person name="Kohler A."/>
            <person name="Kuo A."/>
            <person name="Nagy L.G."/>
            <person name="Floudas D."/>
            <person name="Copeland A."/>
            <person name="Barry K.W."/>
            <person name="Cichocki N."/>
            <person name="Veneault-Fourrey C."/>
            <person name="LaButti K."/>
            <person name="Lindquist E.A."/>
            <person name="Lipzen A."/>
            <person name="Lundell T."/>
            <person name="Morin E."/>
            <person name="Murat C."/>
            <person name="Riley R."/>
            <person name="Ohm R."/>
            <person name="Sun H."/>
            <person name="Tunlid A."/>
            <person name="Henrissat B."/>
            <person name="Grigoriev I.V."/>
            <person name="Hibbett D.S."/>
            <person name="Martin F."/>
        </authorList>
    </citation>
    <scope>NUCLEOTIDE SEQUENCE [LARGE SCALE GENOMIC DNA]</scope>
    <source>
        <strain evidence="1 2">SS14</strain>
    </source>
</reference>
<protein>
    <submittedName>
        <fullName evidence="1">Uncharacterized protein</fullName>
    </submittedName>
</protein>
<feature type="non-terminal residue" evidence="1">
    <location>
        <position position="183"/>
    </location>
</feature>
<organism evidence="1 2">
    <name type="scientific">Sphaerobolus stellatus (strain SS14)</name>
    <dbReference type="NCBI Taxonomy" id="990650"/>
    <lineage>
        <taxon>Eukaryota</taxon>
        <taxon>Fungi</taxon>
        <taxon>Dikarya</taxon>
        <taxon>Basidiomycota</taxon>
        <taxon>Agaricomycotina</taxon>
        <taxon>Agaricomycetes</taxon>
        <taxon>Phallomycetidae</taxon>
        <taxon>Geastrales</taxon>
        <taxon>Sphaerobolaceae</taxon>
        <taxon>Sphaerobolus</taxon>
    </lineage>
</organism>
<dbReference type="OrthoDB" id="3048541at2759"/>
<accession>A0A0C9UET6</accession>
<sequence>KGHSLLIDEINLEERGRYHSPTNCLIGLCREHAHTVNSVMSSVEAVESVAEAIQSGDCHLGKEATVCAIGSFSKENYNISPVFVSPTCKTEIAEQSKIWIQLILNQWKVAPDGKTKWGPIWSVASDGDATRRKSFHLLFMNQSIQPGVPLWDELDELTLLKLQTGPDNVTMDFDFKHLFKCEL</sequence>
<gene>
    <name evidence="1" type="ORF">M422DRAFT_126543</name>
</gene>
<dbReference type="HOGENOM" id="CLU_051549_0_0_1"/>
<dbReference type="Proteomes" id="UP000054279">
    <property type="component" value="Unassembled WGS sequence"/>
</dbReference>
<dbReference type="EMBL" id="KN837332">
    <property type="protein sequence ID" value="KIJ27527.1"/>
    <property type="molecule type" value="Genomic_DNA"/>
</dbReference>
<name>A0A0C9UET6_SPHS4</name>
<feature type="non-terminal residue" evidence="1">
    <location>
        <position position="1"/>
    </location>
</feature>
<keyword evidence="2" id="KW-1185">Reference proteome</keyword>
<evidence type="ECO:0000313" key="2">
    <source>
        <dbReference type="Proteomes" id="UP000054279"/>
    </source>
</evidence>